<dbReference type="Pfam" id="PF11693">
    <property type="entry name" value="DUF2990"/>
    <property type="match status" value="1"/>
</dbReference>
<dbReference type="AlphaFoldDB" id="A0A072NZB9"/>
<dbReference type="PANTHER" id="PTHR35567">
    <property type="entry name" value="MALATE DEHYDROGENASE (AFU_ORTHOLOGUE AFUA_2G13800)"/>
    <property type="match status" value="1"/>
</dbReference>
<evidence type="ECO:0000256" key="1">
    <source>
        <dbReference type="SAM" id="SignalP"/>
    </source>
</evidence>
<feature type="chain" id="PRO_5001683020" description="Malate dehydrogenase" evidence="1">
    <location>
        <begin position="17"/>
        <end position="250"/>
    </location>
</feature>
<evidence type="ECO:0008006" key="4">
    <source>
        <dbReference type="Google" id="ProtNLM"/>
    </source>
</evidence>
<sequence length="250" mass="26778">MKYLTVFSALAATIMALPAPPTSHGTTEWTPAMAGYFDIVYKHIQEARRNGGRPPTCDLSKAALPVAPTPLPILDSYVLEHVAIGRGTQNYTCANTTATPAAAGAVARFYNASCLAADFPDLVGMATNIAYERPLPEDPLAPLEPTNLELSTHHFFSNGTTPVFAFDAPNSPALGRVFTQKVNESVAPATSIKNENGVVPWLYLTSRSSTEGDIKAVYRVNTAGGSPPATCKDQPASFTVDYAAVYWFYK</sequence>
<dbReference type="GeneID" id="25285576"/>
<dbReference type="EMBL" id="AMGV01000014">
    <property type="protein sequence ID" value="KEF53224.1"/>
    <property type="molecule type" value="Genomic_DNA"/>
</dbReference>
<dbReference type="PANTHER" id="PTHR35567:SF1">
    <property type="entry name" value="CONSERVED FUNGAL PROTEIN (AFU_ORTHOLOGUE AFUA_1G14230)"/>
    <property type="match status" value="1"/>
</dbReference>
<dbReference type="OrthoDB" id="1859733at2759"/>
<accession>A0A072NZB9</accession>
<dbReference type="Pfam" id="PF11937">
    <property type="entry name" value="DUF3455"/>
    <property type="match status" value="1"/>
</dbReference>
<evidence type="ECO:0000313" key="2">
    <source>
        <dbReference type="EMBL" id="KEF53224.1"/>
    </source>
</evidence>
<dbReference type="HOGENOM" id="CLU_067863_0_0_1"/>
<gene>
    <name evidence="2" type="ORF">A1O9_10672</name>
</gene>
<dbReference type="Proteomes" id="UP000027920">
    <property type="component" value="Unassembled WGS sequence"/>
</dbReference>
<organism evidence="2 3">
    <name type="scientific">Exophiala aquamarina CBS 119918</name>
    <dbReference type="NCBI Taxonomy" id="1182545"/>
    <lineage>
        <taxon>Eukaryota</taxon>
        <taxon>Fungi</taxon>
        <taxon>Dikarya</taxon>
        <taxon>Ascomycota</taxon>
        <taxon>Pezizomycotina</taxon>
        <taxon>Eurotiomycetes</taxon>
        <taxon>Chaetothyriomycetidae</taxon>
        <taxon>Chaetothyriales</taxon>
        <taxon>Herpotrichiellaceae</taxon>
        <taxon>Exophiala</taxon>
    </lineage>
</organism>
<dbReference type="RefSeq" id="XP_013255814.1">
    <property type="nucleotide sequence ID" value="XM_013400360.1"/>
</dbReference>
<dbReference type="InterPro" id="IPR021706">
    <property type="entry name" value="DUF2990"/>
</dbReference>
<keyword evidence="1" id="KW-0732">Signal</keyword>
<evidence type="ECO:0000313" key="3">
    <source>
        <dbReference type="Proteomes" id="UP000027920"/>
    </source>
</evidence>
<feature type="signal peptide" evidence="1">
    <location>
        <begin position="1"/>
        <end position="16"/>
    </location>
</feature>
<keyword evidence="3" id="KW-1185">Reference proteome</keyword>
<protein>
    <recommendedName>
        <fullName evidence="4">Malate dehydrogenase</fullName>
    </recommendedName>
</protein>
<comment type="caution">
    <text evidence="2">The sequence shown here is derived from an EMBL/GenBank/DDBJ whole genome shotgun (WGS) entry which is preliminary data.</text>
</comment>
<reference evidence="2 3" key="1">
    <citation type="submission" date="2013-03" db="EMBL/GenBank/DDBJ databases">
        <title>The Genome Sequence of Exophiala aquamarina CBS 119918.</title>
        <authorList>
            <consortium name="The Broad Institute Genomics Platform"/>
            <person name="Cuomo C."/>
            <person name="de Hoog S."/>
            <person name="Gorbushina A."/>
            <person name="Walker B."/>
            <person name="Young S.K."/>
            <person name="Zeng Q."/>
            <person name="Gargeya S."/>
            <person name="Fitzgerald M."/>
            <person name="Haas B."/>
            <person name="Abouelleil A."/>
            <person name="Allen A.W."/>
            <person name="Alvarado L."/>
            <person name="Arachchi H.M."/>
            <person name="Berlin A.M."/>
            <person name="Chapman S.B."/>
            <person name="Gainer-Dewar J."/>
            <person name="Goldberg J."/>
            <person name="Griggs A."/>
            <person name="Gujja S."/>
            <person name="Hansen M."/>
            <person name="Howarth C."/>
            <person name="Imamovic A."/>
            <person name="Ireland A."/>
            <person name="Larimer J."/>
            <person name="McCowan C."/>
            <person name="Murphy C."/>
            <person name="Pearson M."/>
            <person name="Poon T.W."/>
            <person name="Priest M."/>
            <person name="Roberts A."/>
            <person name="Saif S."/>
            <person name="Shea T."/>
            <person name="Sisk P."/>
            <person name="Sykes S."/>
            <person name="Wortman J."/>
            <person name="Nusbaum C."/>
            <person name="Birren B."/>
        </authorList>
    </citation>
    <scope>NUCLEOTIDE SEQUENCE [LARGE SCALE GENOMIC DNA]</scope>
    <source>
        <strain evidence="2 3">CBS 119918</strain>
    </source>
</reference>
<dbReference type="VEuPathDB" id="FungiDB:A1O9_10672"/>
<dbReference type="InterPro" id="IPR021851">
    <property type="entry name" value="DUF3455"/>
</dbReference>
<proteinExistence type="predicted"/>
<name>A0A072NZB9_9EURO</name>